<evidence type="ECO:0000256" key="1">
    <source>
        <dbReference type="ARBA" id="ARBA00022434"/>
    </source>
</evidence>
<feature type="binding site" evidence="5">
    <location>
        <position position="97"/>
    </location>
    <ligand>
        <name>Fe cation</name>
        <dbReference type="ChEBI" id="CHEBI:24875"/>
        <label>1</label>
    </ligand>
</feature>
<evidence type="ECO:0000256" key="6">
    <source>
        <dbReference type="RuleBase" id="RU361145"/>
    </source>
</evidence>
<dbReference type="GO" id="GO:0005829">
    <property type="term" value="C:cytosol"/>
    <property type="evidence" value="ECO:0007669"/>
    <property type="project" value="TreeGrafter"/>
</dbReference>
<evidence type="ECO:0000256" key="7">
    <source>
        <dbReference type="SAM" id="MobiDB-lite"/>
    </source>
</evidence>
<dbReference type="KEGG" id="goq:ACH46_01035"/>
<keyword evidence="1 6" id="KW-0409">Iron storage</keyword>
<dbReference type="STRING" id="1136941.ACH46_01035"/>
<dbReference type="GO" id="GO:0004322">
    <property type="term" value="F:ferroxidase activity"/>
    <property type="evidence" value="ECO:0007669"/>
    <property type="project" value="TreeGrafter"/>
</dbReference>
<reference evidence="10" key="1">
    <citation type="submission" date="2015-06" db="EMBL/GenBank/DDBJ databases">
        <title>Complete genome sequence and metabolic analysis of phthalate degradation pathway in Gordonia sp. QH-11.</title>
        <authorList>
            <person name="Jin D."/>
            <person name="Kong X."/>
            <person name="Bai Z."/>
        </authorList>
    </citation>
    <scope>NUCLEOTIDE SEQUENCE [LARGE SCALE GENOMIC DNA]</scope>
    <source>
        <strain evidence="10">QH-11</strain>
    </source>
</reference>
<evidence type="ECO:0000313" key="9">
    <source>
        <dbReference type="EMBL" id="ALG83352.1"/>
    </source>
</evidence>
<gene>
    <name evidence="9" type="ORF">ACH46_01035</name>
</gene>
<proteinExistence type="predicted"/>
<dbReference type="PANTHER" id="PTHR11431">
    <property type="entry name" value="FERRITIN"/>
    <property type="match status" value="1"/>
</dbReference>
<evidence type="ECO:0000256" key="4">
    <source>
        <dbReference type="ARBA" id="ARBA00023004"/>
    </source>
</evidence>
<sequence>MTDTPRTTFQQLLHDQISNEFTASQQYIALAVYYDNHDMPQLAKHFYGQSVEERNHAMMIIKYFLDRDLDVEIPAAAAPVTAFDDYRAPIELALAQEKHVTEQIVALARAARDDGDYLGEQFMQWFLKEQVEEVSTMTTLQAIAARADGNIFDLENFVEREVNAAPATPASATDPGEPLAAGGNL</sequence>
<evidence type="ECO:0000313" key="10">
    <source>
        <dbReference type="Proteomes" id="UP000063789"/>
    </source>
</evidence>
<protein>
    <recommendedName>
        <fullName evidence="6">Ferritin</fullName>
    </recommendedName>
</protein>
<feature type="binding site" evidence="5">
    <location>
        <position position="130"/>
    </location>
    <ligand>
        <name>Fe cation</name>
        <dbReference type="ChEBI" id="CHEBI:24875"/>
        <label>1</label>
    </ligand>
</feature>
<dbReference type="SUPFAM" id="SSF47240">
    <property type="entry name" value="Ferritin-like"/>
    <property type="match status" value="1"/>
</dbReference>
<dbReference type="InterPro" id="IPR041719">
    <property type="entry name" value="Ferritin_prok"/>
</dbReference>
<dbReference type="InterPro" id="IPR008331">
    <property type="entry name" value="Ferritin_DPS_dom"/>
</dbReference>
<dbReference type="GO" id="GO:0006826">
    <property type="term" value="P:iron ion transport"/>
    <property type="evidence" value="ECO:0007669"/>
    <property type="project" value="InterPro"/>
</dbReference>
<accession>A0A0N9MLL2</accession>
<evidence type="ECO:0000256" key="3">
    <source>
        <dbReference type="ARBA" id="ARBA00023002"/>
    </source>
</evidence>
<feature type="binding site" evidence="5">
    <location>
        <position position="53"/>
    </location>
    <ligand>
        <name>Fe cation</name>
        <dbReference type="ChEBI" id="CHEBI:24875"/>
        <label>1</label>
    </ligand>
</feature>
<feature type="binding site" evidence="5">
    <location>
        <position position="20"/>
    </location>
    <ligand>
        <name>Fe cation</name>
        <dbReference type="ChEBI" id="CHEBI:24875"/>
        <label>1</label>
    </ligand>
</feature>
<dbReference type="GO" id="GO:0006879">
    <property type="term" value="P:intracellular iron ion homeostasis"/>
    <property type="evidence" value="ECO:0007669"/>
    <property type="project" value="UniProtKB-KW"/>
</dbReference>
<evidence type="ECO:0000256" key="5">
    <source>
        <dbReference type="PIRSR" id="PIRSR601519-1"/>
    </source>
</evidence>
<dbReference type="Proteomes" id="UP000063789">
    <property type="component" value="Chromosome"/>
</dbReference>
<dbReference type="InterPro" id="IPR009078">
    <property type="entry name" value="Ferritin-like_SF"/>
</dbReference>
<keyword evidence="3" id="KW-0560">Oxidoreductase</keyword>
<keyword evidence="10" id="KW-1185">Reference proteome</keyword>
<dbReference type="PROSITE" id="PS50905">
    <property type="entry name" value="FERRITIN_LIKE"/>
    <property type="match status" value="1"/>
</dbReference>
<dbReference type="GO" id="GO:0008199">
    <property type="term" value="F:ferric iron binding"/>
    <property type="evidence" value="ECO:0007669"/>
    <property type="project" value="InterPro"/>
</dbReference>
<dbReference type="CDD" id="cd01055">
    <property type="entry name" value="Nonheme_Ferritin"/>
    <property type="match status" value="1"/>
</dbReference>
<evidence type="ECO:0000256" key="2">
    <source>
        <dbReference type="ARBA" id="ARBA00022723"/>
    </source>
</evidence>
<feature type="domain" description="Ferritin-like diiron" evidence="8">
    <location>
        <begin position="3"/>
        <end position="148"/>
    </location>
</feature>
<dbReference type="Gene3D" id="1.20.1260.10">
    <property type="match status" value="1"/>
</dbReference>
<dbReference type="RefSeq" id="WP_062391302.1">
    <property type="nucleotide sequence ID" value="NZ_CP011853.1"/>
</dbReference>
<dbReference type="InterPro" id="IPR001519">
    <property type="entry name" value="Ferritin"/>
</dbReference>
<reference evidence="9 10" key="2">
    <citation type="journal article" date="2017" name="Int. J. Syst. Evol. Microbiol.">
        <title>Gordonia phthalatica sp. nov., a di-n-butyl phthalate-degrading bacterium isolated from activated sludge.</title>
        <authorList>
            <person name="Jin D."/>
            <person name="Kong X."/>
            <person name="Jia M."/>
            <person name="Yu X."/>
            <person name="Wang X."/>
            <person name="Zhuang X."/>
            <person name="Deng Y."/>
            <person name="Bai Z."/>
        </authorList>
    </citation>
    <scope>NUCLEOTIDE SEQUENCE [LARGE SCALE GENOMIC DNA]</scope>
    <source>
        <strain evidence="9 10">QH-11</strain>
    </source>
</reference>
<evidence type="ECO:0000259" key="8">
    <source>
        <dbReference type="PROSITE" id="PS50905"/>
    </source>
</evidence>
<dbReference type="PATRIC" id="fig|1136941.3.peg.211"/>
<dbReference type="OrthoDB" id="9801481at2"/>
<dbReference type="EMBL" id="CP011853">
    <property type="protein sequence ID" value="ALG83352.1"/>
    <property type="molecule type" value="Genomic_DNA"/>
</dbReference>
<organism evidence="9 10">
    <name type="scientific">Gordonia phthalatica</name>
    <dbReference type="NCBI Taxonomy" id="1136941"/>
    <lineage>
        <taxon>Bacteria</taxon>
        <taxon>Bacillati</taxon>
        <taxon>Actinomycetota</taxon>
        <taxon>Actinomycetes</taxon>
        <taxon>Mycobacteriales</taxon>
        <taxon>Gordoniaceae</taxon>
        <taxon>Gordonia</taxon>
    </lineage>
</organism>
<dbReference type="InterPro" id="IPR012347">
    <property type="entry name" value="Ferritin-like"/>
</dbReference>
<keyword evidence="4 5" id="KW-0408">Iron</keyword>
<name>A0A0N9MLL2_9ACTN</name>
<keyword evidence="2 5" id="KW-0479">Metal-binding</keyword>
<dbReference type="Pfam" id="PF00210">
    <property type="entry name" value="Ferritin"/>
    <property type="match status" value="1"/>
</dbReference>
<dbReference type="InterPro" id="IPR009040">
    <property type="entry name" value="Ferritin-like_diiron"/>
</dbReference>
<feature type="binding site" evidence="5">
    <location>
        <position position="56"/>
    </location>
    <ligand>
        <name>Fe cation</name>
        <dbReference type="ChEBI" id="CHEBI:24875"/>
        <label>1</label>
    </ligand>
</feature>
<dbReference type="PANTHER" id="PTHR11431:SF127">
    <property type="entry name" value="BACTERIAL NON-HEME FERRITIN"/>
    <property type="match status" value="1"/>
</dbReference>
<dbReference type="AlphaFoldDB" id="A0A0N9MLL2"/>
<feature type="region of interest" description="Disordered" evidence="7">
    <location>
        <begin position="165"/>
        <end position="185"/>
    </location>
</feature>
<dbReference type="GO" id="GO:0008198">
    <property type="term" value="F:ferrous iron binding"/>
    <property type="evidence" value="ECO:0007669"/>
    <property type="project" value="TreeGrafter"/>
</dbReference>